<comment type="caution">
    <text evidence="1">The sequence shown here is derived from an EMBL/GenBank/DDBJ whole genome shotgun (WGS) entry which is preliminary data.</text>
</comment>
<dbReference type="AlphaFoldDB" id="A0A366H2X9"/>
<evidence type="ECO:0000313" key="1">
    <source>
        <dbReference type="EMBL" id="RBP36145.1"/>
    </source>
</evidence>
<protein>
    <submittedName>
        <fullName evidence="1">Uncharacterized protein</fullName>
    </submittedName>
</protein>
<evidence type="ECO:0000313" key="2">
    <source>
        <dbReference type="Proteomes" id="UP000253426"/>
    </source>
</evidence>
<keyword evidence="2" id="KW-1185">Reference proteome</keyword>
<gene>
    <name evidence="1" type="ORF">DES53_11895</name>
</gene>
<sequence length="142" mass="16279">MHEVSGISYWRETLRRCRLQKLLNEFVTHVLRFLFSNLQGSVVEKNTRSRNPDWARLLPFKDRSLVTRNGNIKDLIEVRIPLVFDLGRSSPLNEIHETIGVSIKIGGVSPTSFFKDPVAIPVISGGKRTLGNRSDSFRWLNF</sequence>
<dbReference type="Proteomes" id="UP000253426">
    <property type="component" value="Unassembled WGS sequence"/>
</dbReference>
<reference evidence="1 2" key="1">
    <citation type="submission" date="2018-06" db="EMBL/GenBank/DDBJ databases">
        <title>Genomic Encyclopedia of Type Strains, Phase IV (KMG-IV): sequencing the most valuable type-strain genomes for metagenomic binning, comparative biology and taxonomic classification.</title>
        <authorList>
            <person name="Goeker M."/>
        </authorList>
    </citation>
    <scope>NUCLEOTIDE SEQUENCE [LARGE SCALE GENOMIC DNA]</scope>
    <source>
        <strain evidence="1 2">DSM 25532</strain>
    </source>
</reference>
<accession>A0A366H2X9</accession>
<dbReference type="EMBL" id="QNRR01000018">
    <property type="protein sequence ID" value="RBP36145.1"/>
    <property type="molecule type" value="Genomic_DNA"/>
</dbReference>
<proteinExistence type="predicted"/>
<name>A0A366H2X9_9BACT</name>
<organism evidence="1 2">
    <name type="scientific">Roseimicrobium gellanilyticum</name>
    <dbReference type="NCBI Taxonomy" id="748857"/>
    <lineage>
        <taxon>Bacteria</taxon>
        <taxon>Pseudomonadati</taxon>
        <taxon>Verrucomicrobiota</taxon>
        <taxon>Verrucomicrobiia</taxon>
        <taxon>Verrucomicrobiales</taxon>
        <taxon>Verrucomicrobiaceae</taxon>
        <taxon>Roseimicrobium</taxon>
    </lineage>
</organism>